<keyword evidence="3" id="KW-1185">Reference proteome</keyword>
<evidence type="ECO:0000313" key="2">
    <source>
        <dbReference type="EMBL" id="WQB69868.1"/>
    </source>
</evidence>
<dbReference type="EMBL" id="CP139779">
    <property type="protein sequence ID" value="WQB69868.1"/>
    <property type="molecule type" value="Genomic_DNA"/>
</dbReference>
<gene>
    <name evidence="2" type="ORF">T9R20_14380</name>
</gene>
<dbReference type="Proteomes" id="UP001324533">
    <property type="component" value="Chromosome"/>
</dbReference>
<protein>
    <submittedName>
        <fullName evidence="2">Uncharacterized protein</fullName>
    </submittedName>
</protein>
<reference evidence="2 3" key="1">
    <citation type="submission" date="2023-06" db="EMBL/GenBank/DDBJ databases">
        <title>Rock-solubilizing bacteria, Microbacterium invictum, promotes re-establishment of vegetation in rocky wasteland by accelerating rock bio-weathering and reshaping soil bacterial community.</title>
        <authorList>
            <person name="Liu C."/>
        </authorList>
    </citation>
    <scope>NUCLEOTIDE SEQUENCE [LARGE SCALE GENOMIC DNA]</scope>
    <source>
        <strain evidence="2 3">X-18</strain>
    </source>
</reference>
<name>A0ABZ0V8B0_9MICO</name>
<organism evidence="2 3">
    <name type="scientific">Microbacterium invictum</name>
    <dbReference type="NCBI Taxonomy" id="515415"/>
    <lineage>
        <taxon>Bacteria</taxon>
        <taxon>Bacillati</taxon>
        <taxon>Actinomycetota</taxon>
        <taxon>Actinomycetes</taxon>
        <taxon>Micrococcales</taxon>
        <taxon>Microbacteriaceae</taxon>
        <taxon>Microbacterium</taxon>
    </lineage>
</organism>
<evidence type="ECO:0000256" key="1">
    <source>
        <dbReference type="SAM" id="MobiDB-lite"/>
    </source>
</evidence>
<sequence>MTTPDDAGAQLEAIAAALSTLATAEKTRADAAATLATTQKTLADAQTVLLQNEAARAAAATTLEKTRLETDAQRLANDKAASDQRILEREKLTASVTGAVPDLSAVAKNTVTYADGAAIRGAEFTHAALARAAAHAASAIRTALTGVAEPTVLVTSTRSLIADIALRDQIAAETSYFAAELPAVTAELTVALNEVADALATTRDMPIDTRSLTPLDGALVVAAAAGATVDQLARLAEVEVSARLATSTVPALVVHGSVIAAILAPDDNAEPSDGVTRTDGVTSITSVMPKVRHESMALPSEASEIVAHLGALRGILATLAAERAQVPVLIAQLTSRVTGSAAEADGDTPRADTQAGEPDERARLESLRSALVGVDARAGSLADQLLAFSARITTPGADGRPPLAVALALEGLTAATAVLVIGDGTAETTQMTVARRIRMPRIHVSVGVGFEWFLVRADQIVAAGHAHGAVSTSARVRGGGLEWQPV</sequence>
<dbReference type="RefSeq" id="WP_322409995.1">
    <property type="nucleotide sequence ID" value="NZ_CP139779.1"/>
</dbReference>
<feature type="region of interest" description="Disordered" evidence="1">
    <location>
        <begin position="339"/>
        <end position="359"/>
    </location>
</feature>
<proteinExistence type="predicted"/>
<evidence type="ECO:0000313" key="3">
    <source>
        <dbReference type="Proteomes" id="UP001324533"/>
    </source>
</evidence>
<accession>A0ABZ0V8B0</accession>